<dbReference type="Gene3D" id="3.40.50.720">
    <property type="entry name" value="NAD(P)-binding Rossmann-like Domain"/>
    <property type="match status" value="1"/>
</dbReference>
<dbReference type="Proteomes" id="UP000317891">
    <property type="component" value="Segment"/>
</dbReference>
<keyword evidence="7" id="KW-0511">Multifunctional enzyme</keyword>
<evidence type="ECO:0000256" key="4">
    <source>
        <dbReference type="ARBA" id="ARBA00023027"/>
    </source>
</evidence>
<evidence type="ECO:0000256" key="10">
    <source>
        <dbReference type="ARBA" id="ARBA00038967"/>
    </source>
</evidence>
<evidence type="ECO:0000313" key="17">
    <source>
        <dbReference type="EMBL" id="AYO87786.1"/>
    </source>
</evidence>
<evidence type="ECO:0000256" key="3">
    <source>
        <dbReference type="ARBA" id="ARBA00023002"/>
    </source>
</evidence>
<evidence type="ECO:0000313" key="18">
    <source>
        <dbReference type="EMBL" id="AYO87956.1"/>
    </source>
</evidence>
<dbReference type="EMBL" id="MH320551">
    <property type="protein sequence ID" value="AYO88296.1"/>
    <property type="molecule type" value="Genomic_DNA"/>
</dbReference>
<evidence type="ECO:0000259" key="15">
    <source>
        <dbReference type="Pfam" id="PF01073"/>
    </source>
</evidence>
<keyword evidence="5" id="KW-0413">Isomerase</keyword>
<keyword evidence="3 14" id="KW-0560">Oxidoreductase</keyword>
<dbReference type="Proteomes" id="UP000317568">
    <property type="component" value="Genome"/>
</dbReference>
<dbReference type="EMBL" id="MH320550">
    <property type="protein sequence ID" value="AYO88126.1"/>
    <property type="molecule type" value="Genomic_DNA"/>
</dbReference>
<dbReference type="FunFam" id="3.40.50.720:FF:000495">
    <property type="entry name" value="3 hydroxysteroid dehydrogenase, putative"/>
    <property type="match status" value="1"/>
</dbReference>
<dbReference type="InterPro" id="IPR002225">
    <property type="entry name" value="3Beta_OHSteriod_DH/Estase"/>
</dbReference>
<dbReference type="GO" id="GO:0006694">
    <property type="term" value="P:steroid biosynthetic process"/>
    <property type="evidence" value="ECO:0007669"/>
    <property type="project" value="UniProtKB-KW"/>
</dbReference>
<dbReference type="EMBL" id="MH320549">
    <property type="protein sequence ID" value="AYO87956.1"/>
    <property type="molecule type" value="Genomic_DNA"/>
</dbReference>
<comment type="catalytic activity">
    <reaction evidence="12">
        <text>a 3beta-hydroxy-Delta(5)-steroid + NAD(+) = a 3-oxo-Delta(5)-steroid + NADH + H(+)</text>
        <dbReference type="Rhea" id="RHEA:24076"/>
        <dbReference type="ChEBI" id="CHEBI:1722"/>
        <dbReference type="ChEBI" id="CHEBI:15378"/>
        <dbReference type="ChEBI" id="CHEBI:47907"/>
        <dbReference type="ChEBI" id="CHEBI:57540"/>
        <dbReference type="ChEBI" id="CHEBI:57945"/>
        <dbReference type="EC" id="1.1.1.145"/>
    </reaction>
</comment>
<evidence type="ECO:0000256" key="14">
    <source>
        <dbReference type="RuleBase" id="RU004475"/>
    </source>
</evidence>
<dbReference type="EC" id="1.1.1.145" evidence="10"/>
<feature type="domain" description="3-beta hydroxysteroid dehydrogenase/isomerase" evidence="15">
    <location>
        <begin position="5"/>
        <end position="277"/>
    </location>
</feature>
<reference evidence="17" key="3">
    <citation type="submission" date="2018-05" db="EMBL/GenBank/DDBJ databases">
        <authorList>
            <person name="Zorec T.M."/>
            <person name="Hosnjak L."/>
            <person name="Kutnjak D."/>
            <person name="Kusar B."/>
            <person name="Trcko K."/>
            <person name="Kocjan B.J."/>
            <person name="Li Y."/>
            <person name="Krizmaric M."/>
            <person name="Miljkovic J."/>
            <person name="Ravnikar M."/>
            <person name="Poljak M."/>
        </authorList>
    </citation>
    <scope>NUCLEOTIDE SEQUENCE</scope>
    <source>
        <strain evidence="17">MCV2_MB98</strain>
        <strain evidence="18">MCV2_MC313</strain>
        <strain evidence="19">MCV2_MC316</strain>
        <strain evidence="20">MCV2_MC332</strain>
        <strain evidence="21">MCV2_MC515</strain>
    </source>
</reference>
<comment type="pathway">
    <text evidence="13">Steroid biosynthesis.</text>
</comment>
<dbReference type="PANTHER" id="PTHR10366:SF847">
    <property type="entry name" value="3 BETA-HYDROXYSTEROID DEHYDROGENASE TYPE 7"/>
    <property type="match status" value="1"/>
</dbReference>
<dbReference type="InterPro" id="IPR036291">
    <property type="entry name" value="NAD(P)-bd_dom_sf"/>
</dbReference>
<dbReference type="SUPFAM" id="SSF51735">
    <property type="entry name" value="NAD(P)-binding Rossmann-fold domains"/>
    <property type="match status" value="1"/>
</dbReference>
<accession>A0A1S7DLY8</accession>
<evidence type="ECO:0000256" key="7">
    <source>
        <dbReference type="ARBA" id="ARBA00023268"/>
    </source>
</evidence>
<dbReference type="Proteomes" id="UP000320816">
    <property type="component" value="Segment"/>
</dbReference>
<evidence type="ECO:0000313" key="21">
    <source>
        <dbReference type="EMBL" id="AYO89174.1"/>
    </source>
</evidence>
<reference evidence="17" key="2">
    <citation type="journal article" date="2018" name="Viruses">
        <title>New Insights into the Evolutionary and Genomic Landscape of Molluscum Contagiosum Virus (MCV) based on Nine MCV1 and Six MCV2 Complete Genome Sequences.</title>
        <authorList>
            <person name="Zorec T."/>
            <person name="Kutnjak D."/>
            <person name="Hosnjak L."/>
            <person name="Kusar B."/>
            <person name="Trcko K."/>
            <person name="Kocjan B."/>
            <person name="Li Y."/>
            <person name="Krizmaric M."/>
            <person name="Miljkovic J."/>
            <person name="Ravnikar M."/>
            <person name="Poljak M."/>
        </authorList>
    </citation>
    <scope>NUCLEOTIDE SEQUENCE [LARGE SCALE GENOMIC DNA]</scope>
    <source>
        <strain evidence="17">MCV2_MB98</strain>
        <strain evidence="18">MCV2_MC313</strain>
        <strain evidence="19">MCV2_MC316</strain>
        <strain evidence="20">MCV2_MC332</strain>
        <strain evidence="21">MCV2_MC515</strain>
    </source>
</reference>
<evidence type="ECO:0000256" key="9">
    <source>
        <dbReference type="ARBA" id="ARBA00038856"/>
    </source>
</evidence>
<evidence type="ECO:0000256" key="8">
    <source>
        <dbReference type="ARBA" id="ARBA00036501"/>
    </source>
</evidence>
<evidence type="ECO:0000313" key="19">
    <source>
        <dbReference type="EMBL" id="AYO88126.1"/>
    </source>
</evidence>
<evidence type="ECO:0000256" key="11">
    <source>
        <dbReference type="ARBA" id="ARBA00039803"/>
    </source>
</evidence>
<dbReference type="PANTHER" id="PTHR10366">
    <property type="entry name" value="NAD DEPENDENT EPIMERASE/DEHYDRATASE"/>
    <property type="match status" value="1"/>
</dbReference>
<evidence type="ECO:0000256" key="13">
    <source>
        <dbReference type="ARBA" id="ARBA00060577"/>
    </source>
</evidence>
<gene>
    <name evidence="16" type="primary">MC152R</name>
</gene>
<evidence type="ECO:0000256" key="1">
    <source>
        <dbReference type="ARBA" id="ARBA00005202"/>
    </source>
</evidence>
<evidence type="ECO:0000256" key="5">
    <source>
        <dbReference type="ARBA" id="ARBA00023235"/>
    </source>
</evidence>
<keyword evidence="4" id="KW-0520">NAD</keyword>
<comment type="similarity">
    <text evidence="2 14">Belongs to the 3-beta-HSD family.</text>
</comment>
<dbReference type="GO" id="GO:0003854">
    <property type="term" value="F:3-beta-hydroxy-Delta5-steroid dehydrogenase (NAD+) activity"/>
    <property type="evidence" value="ECO:0007669"/>
    <property type="project" value="UniProtKB-EC"/>
</dbReference>
<proteinExistence type="inferred from homology"/>
<organism evidence="16">
    <name type="scientific">Molluscum contagiosum virus subtype 2</name>
    <name type="common">MOCV</name>
    <name type="synonym">MCVII</name>
    <dbReference type="NCBI Taxonomy" id="10281"/>
    <lineage>
        <taxon>Viruses</taxon>
        <taxon>Varidnaviria</taxon>
        <taxon>Bamfordvirae</taxon>
        <taxon>Nucleocytoviricota</taxon>
        <taxon>Pokkesviricetes</taxon>
        <taxon>Chitovirales</taxon>
        <taxon>Poxviridae</taxon>
        <taxon>Chordopoxvirinae</taxon>
        <taxon>Molluscipoxvirus</taxon>
        <taxon>Molluscipoxvirus molluscum</taxon>
        <taxon>Molluscum contagiosum virus</taxon>
    </lineage>
</organism>
<comment type="pathway">
    <text evidence="1">Lipid metabolism; steroid biosynthesis.</text>
</comment>
<reference evidence="16" key="1">
    <citation type="journal article" date="2017" name="J. Gen. Virol.">
        <title>Recombination events and variability among full-length genomes of co-circulating molluscum contagiosum virus subtypes 1 and 2.</title>
        <authorList>
            <person name="Lopez-Bueno A."/>
            <person name="Parras-Molto M."/>
            <person name="Lopez-Barrantes O."/>
            <person name="Belda S."/>
            <person name="Alejo A."/>
        </authorList>
    </citation>
    <scope>NUCLEOTIDE SEQUENCE</scope>
    <source>
        <strain evidence="16">Madrid 2016_1</strain>
    </source>
</reference>
<protein>
    <recommendedName>
        <fullName evidence="11">3 beta-hydroxysteroid dehydrogenase/Delta 5--&gt;4-isomerase</fullName>
        <ecNumber evidence="10">1.1.1.145</ecNumber>
        <ecNumber evidence="9">5.3.3.1</ecNumber>
    </recommendedName>
</protein>
<organismHost>
    <name type="scientific">Homo sapiens</name>
    <name type="common">Human</name>
    <dbReference type="NCBI Taxonomy" id="9606"/>
</organismHost>
<dbReference type="EMBL" id="MH320548">
    <property type="protein sequence ID" value="AYO87786.1"/>
    <property type="molecule type" value="Genomic_DNA"/>
</dbReference>
<dbReference type="InterPro" id="IPR050425">
    <property type="entry name" value="NAD(P)_dehydrat-like"/>
</dbReference>
<sequence>MKVYAVTGGGGFIGSYIVRALLQCERTLIELRVIDVRWGTKVSSRNVNVVYIYCDVCDTARLCAALEGVDVLIHTAGLVDVMGEYSEDEIYRANVHGTHSALSACVCAGVRFVVYTSSMEVVGPNMRAEPFVGDEKTEYDSCHQHCYPRSKAEAEDLVLSSNGRRVRGGQRMRTCALRPPGVYGEGNQLLLRLAKNYVRMGLHVPRTVCENALQSRVYVGNVAWMHVLAARALQEPDSRLPGNAYFCYDHSPCMDYEAFNVMLLRSFGVELGGPRLPRAVLTVAAYTNAALQWLLRQLGIRFAPLLTPYTLAVANACFVIRTRKARDHMGYEPRHNWKQSRKNTTRWLRSQLAS</sequence>
<evidence type="ECO:0000256" key="2">
    <source>
        <dbReference type="ARBA" id="ARBA00009219"/>
    </source>
</evidence>
<comment type="catalytic activity">
    <reaction evidence="8">
        <text>a 3-oxo-Delta(5)-steroid = a 3-oxo-Delta(4)-steroid</text>
        <dbReference type="Rhea" id="RHEA:14709"/>
        <dbReference type="ChEBI" id="CHEBI:47907"/>
        <dbReference type="ChEBI" id="CHEBI:47909"/>
        <dbReference type="EC" id="5.3.3.1"/>
    </reaction>
</comment>
<evidence type="ECO:0000313" key="20">
    <source>
        <dbReference type="EMBL" id="AYO88296.1"/>
    </source>
</evidence>
<evidence type="ECO:0000256" key="12">
    <source>
        <dbReference type="ARBA" id="ARBA00050090"/>
    </source>
</evidence>
<dbReference type="EMBL" id="MH320556">
    <property type="protein sequence ID" value="AYO89174.1"/>
    <property type="molecule type" value="Genomic_DNA"/>
</dbReference>
<dbReference type="EMBL" id="KY040274">
    <property type="protein sequence ID" value="AQY16724.1"/>
    <property type="molecule type" value="Genomic_DNA"/>
</dbReference>
<dbReference type="Pfam" id="PF01073">
    <property type="entry name" value="3Beta_HSD"/>
    <property type="match status" value="1"/>
</dbReference>
<dbReference type="GO" id="GO:0004769">
    <property type="term" value="F:steroid Delta-isomerase activity"/>
    <property type="evidence" value="ECO:0007669"/>
    <property type="project" value="UniProtKB-EC"/>
</dbReference>
<name>A0A1S7DLY8_MCV2</name>
<dbReference type="Proteomes" id="UP000319755">
    <property type="component" value="Genome"/>
</dbReference>
<dbReference type="Proteomes" id="UP000320664">
    <property type="component" value="Segment"/>
</dbReference>
<keyword evidence="6" id="KW-0755">Steroidogenesis</keyword>
<dbReference type="Proteomes" id="UP000315637">
    <property type="component" value="Segment"/>
</dbReference>
<dbReference type="EC" id="5.3.3.1" evidence="9"/>
<evidence type="ECO:0000256" key="6">
    <source>
        <dbReference type="ARBA" id="ARBA00023250"/>
    </source>
</evidence>
<evidence type="ECO:0000313" key="16">
    <source>
        <dbReference type="EMBL" id="AQY16724.1"/>
    </source>
</evidence>